<evidence type="ECO:0000256" key="4">
    <source>
        <dbReference type="SAM" id="SignalP"/>
    </source>
</evidence>
<dbReference type="Pfam" id="PF17389">
    <property type="entry name" value="Bac_rhamnosid6H"/>
    <property type="match status" value="1"/>
</dbReference>
<dbReference type="InterPro" id="IPR035396">
    <property type="entry name" value="Bac_rhamnosid6H"/>
</dbReference>
<dbReference type="RefSeq" id="WP_146398478.1">
    <property type="nucleotide sequence ID" value="NZ_SJPQ01000001.1"/>
</dbReference>
<dbReference type="InterPro" id="IPR008928">
    <property type="entry name" value="6-hairpin_glycosidase_sf"/>
</dbReference>
<dbReference type="SUPFAM" id="SSF48208">
    <property type="entry name" value="Six-hairpin glycosidases"/>
    <property type="match status" value="1"/>
</dbReference>
<dbReference type="OrthoDB" id="9761045at2"/>
<keyword evidence="10" id="KW-1185">Reference proteome</keyword>
<dbReference type="EC" id="3.2.1.40" evidence="2"/>
<evidence type="ECO:0000313" key="9">
    <source>
        <dbReference type="EMBL" id="TWT91069.1"/>
    </source>
</evidence>
<name>A0A5C5ZUI6_9BACT</name>
<dbReference type="Gene3D" id="2.60.420.10">
    <property type="entry name" value="Maltose phosphorylase, domain 3"/>
    <property type="match status" value="1"/>
</dbReference>
<dbReference type="InterPro" id="IPR012341">
    <property type="entry name" value="6hp_glycosidase-like_sf"/>
</dbReference>
<dbReference type="Pfam" id="PF05592">
    <property type="entry name" value="Bac_rhamnosid"/>
    <property type="match status" value="1"/>
</dbReference>
<gene>
    <name evidence="9" type="ORF">Mal64_14680</name>
</gene>
<dbReference type="Gene3D" id="1.50.10.10">
    <property type="match status" value="1"/>
</dbReference>
<dbReference type="Pfam" id="PF08531">
    <property type="entry name" value="Bac_rhamnosid_N"/>
    <property type="match status" value="1"/>
</dbReference>
<comment type="caution">
    <text evidence="9">The sequence shown here is derived from an EMBL/GenBank/DDBJ whole genome shotgun (WGS) entry which is preliminary data.</text>
</comment>
<dbReference type="EMBL" id="SJPQ01000001">
    <property type="protein sequence ID" value="TWT91069.1"/>
    <property type="molecule type" value="Genomic_DNA"/>
</dbReference>
<evidence type="ECO:0000313" key="10">
    <source>
        <dbReference type="Proteomes" id="UP000315440"/>
    </source>
</evidence>
<keyword evidence="4" id="KW-0732">Signal</keyword>
<dbReference type="PANTHER" id="PTHR33307">
    <property type="entry name" value="ALPHA-RHAMNOSIDASE (EUROFUNG)"/>
    <property type="match status" value="1"/>
</dbReference>
<feature type="domain" description="Alpha-L-rhamnosidase six-hairpin glycosidase" evidence="7">
    <location>
        <begin position="457"/>
        <end position="790"/>
    </location>
</feature>
<protein>
    <recommendedName>
        <fullName evidence="2">alpha-L-rhamnosidase</fullName>
        <ecNumber evidence="2">3.2.1.40</ecNumber>
    </recommendedName>
</protein>
<dbReference type="GO" id="GO:0005975">
    <property type="term" value="P:carbohydrate metabolic process"/>
    <property type="evidence" value="ECO:0007669"/>
    <property type="project" value="InterPro"/>
</dbReference>
<dbReference type="Pfam" id="PF25788">
    <property type="entry name" value="Ig_Rha78A_N"/>
    <property type="match status" value="1"/>
</dbReference>
<accession>A0A5C5ZUI6</accession>
<dbReference type="InterPro" id="IPR013783">
    <property type="entry name" value="Ig-like_fold"/>
</dbReference>
<dbReference type="PANTHER" id="PTHR33307:SF11">
    <property type="entry name" value="ALPHA-L-RHAMNOSIDASE"/>
    <property type="match status" value="1"/>
</dbReference>
<comment type="catalytic activity">
    <reaction evidence="1">
        <text>Hydrolysis of terminal non-reducing alpha-L-rhamnose residues in alpha-L-rhamnosides.</text>
        <dbReference type="EC" id="3.2.1.40"/>
    </reaction>
</comment>
<dbReference type="AlphaFoldDB" id="A0A5C5ZUI6"/>
<feature type="domain" description="Alpha-L-rhamnosidase concanavalin-like" evidence="5">
    <location>
        <begin position="345"/>
        <end position="452"/>
    </location>
</feature>
<dbReference type="Gene3D" id="2.60.40.10">
    <property type="entry name" value="Immunoglobulins"/>
    <property type="match status" value="1"/>
</dbReference>
<keyword evidence="3" id="KW-0378">Hydrolase</keyword>
<sequence length="905" mass="100941" precursor="true">MRSILLAAATLALLPLPTLAEYRVERLRCEYAADPLGVDVERPRLTWNVASDERGERQTAYQVLVSSSAERLARDEGDLWDSGRVESDQTVLVPYEGDKLATSQKVWWKARSWDAQEQPSSWSEPATWTMGVVDSDDWRGEWIVAPWQTESVLMRKGFKVRSGLKRATAHVSGLGQFEMTLNGEKSGDALLSPGWTRYNRTALYETHDVTPLLVEGENAVGLVLGDGMYHTERRNRFSKFQGTFGPQRAIMQIELEYEDGTKEVVAATDETWTVSPGPITFNDIFGGEDYDARRLEKGWDTAGFDDKHWDHAVLLVRPGGTLRGLASSAPKIAAIESIAPVATRRMSDSQDVVDLGQNASYMPRLTVSGTAGSTVRLTHAEVVHPDGSINRRTCGGNRGPAYWQYTKATDQPETYFPKFFYAGCRYLQVDKLPAEEGGALPSLDKLEGVVVHTTSERTAEFATANELMGRIRTLVLWAQRSNLVSVLTDCPHREKLGWLEQYHLNGPGVRYEFDASRMFIKGMRDMADAQHDSGLVPNIAPEYVQFPGTFQAAAEWGAAAILVPWQHYQATGDDQLLRDYYDVMKDYFAYIESKAVDGVVSEGLGDWYDLGPAERPGHAQLTQPPITATAFYYYDAKILAQIAELIDEEQDAATYTEKAAEVRQTWLDEYRNDDGTYATGSQCSNAIALWMGLAEEEDREKCFAALVDDVRDRGYAMTAGDVGFRYLLQALADGGRSDVVYQMINQDERPGYGYMLKQGATSLTEAWDANHKASHNHFMLGHVTEWFYKDLVGIASDPEGPGYKRITIRPNPPGDLEWAEATHQSIRGPIRVRWEDTESGFRLEARVPANTTATIYLPASPDDTVTERGAPVENGEHVRFIGHEEGRAVYEIDSGSYEFAVHAAQ</sequence>
<dbReference type="Gene3D" id="2.60.120.260">
    <property type="entry name" value="Galactose-binding domain-like"/>
    <property type="match status" value="2"/>
</dbReference>
<feature type="chain" id="PRO_5022854074" description="alpha-L-rhamnosidase" evidence="4">
    <location>
        <begin position="21"/>
        <end position="905"/>
    </location>
</feature>
<dbReference type="InterPro" id="IPR013737">
    <property type="entry name" value="Bac_rhamnosid_N"/>
</dbReference>
<feature type="signal peptide" evidence="4">
    <location>
        <begin position="1"/>
        <end position="20"/>
    </location>
</feature>
<evidence type="ECO:0000259" key="8">
    <source>
        <dbReference type="Pfam" id="PF17390"/>
    </source>
</evidence>
<evidence type="ECO:0000256" key="1">
    <source>
        <dbReference type="ARBA" id="ARBA00001445"/>
    </source>
</evidence>
<evidence type="ECO:0000259" key="7">
    <source>
        <dbReference type="Pfam" id="PF17389"/>
    </source>
</evidence>
<dbReference type="InterPro" id="IPR035398">
    <property type="entry name" value="Bac_rhamnosid_C"/>
</dbReference>
<organism evidence="9 10">
    <name type="scientific">Pseudobythopirellula maris</name>
    <dbReference type="NCBI Taxonomy" id="2527991"/>
    <lineage>
        <taxon>Bacteria</taxon>
        <taxon>Pseudomonadati</taxon>
        <taxon>Planctomycetota</taxon>
        <taxon>Planctomycetia</taxon>
        <taxon>Pirellulales</taxon>
        <taxon>Lacipirellulaceae</taxon>
        <taxon>Pseudobythopirellula</taxon>
    </lineage>
</organism>
<dbReference type="GO" id="GO:0030596">
    <property type="term" value="F:alpha-L-rhamnosidase activity"/>
    <property type="evidence" value="ECO:0007669"/>
    <property type="project" value="UniProtKB-EC"/>
</dbReference>
<evidence type="ECO:0000256" key="3">
    <source>
        <dbReference type="ARBA" id="ARBA00022801"/>
    </source>
</evidence>
<dbReference type="InterPro" id="IPR016007">
    <property type="entry name" value="Alpha_rhamnosid"/>
</dbReference>
<evidence type="ECO:0000256" key="2">
    <source>
        <dbReference type="ARBA" id="ARBA00012652"/>
    </source>
</evidence>
<reference evidence="9 10" key="1">
    <citation type="submission" date="2019-02" db="EMBL/GenBank/DDBJ databases">
        <title>Deep-cultivation of Planctomycetes and their phenomic and genomic characterization uncovers novel biology.</title>
        <authorList>
            <person name="Wiegand S."/>
            <person name="Jogler M."/>
            <person name="Boedeker C."/>
            <person name="Pinto D."/>
            <person name="Vollmers J."/>
            <person name="Rivas-Marin E."/>
            <person name="Kohn T."/>
            <person name="Peeters S.H."/>
            <person name="Heuer A."/>
            <person name="Rast P."/>
            <person name="Oberbeckmann S."/>
            <person name="Bunk B."/>
            <person name="Jeske O."/>
            <person name="Meyerdierks A."/>
            <person name="Storesund J.E."/>
            <person name="Kallscheuer N."/>
            <person name="Luecker S."/>
            <person name="Lage O.M."/>
            <person name="Pohl T."/>
            <person name="Merkel B.J."/>
            <person name="Hornburger P."/>
            <person name="Mueller R.-W."/>
            <person name="Bruemmer F."/>
            <person name="Labrenz M."/>
            <person name="Spormann A.M."/>
            <person name="Op Den Camp H."/>
            <person name="Overmann J."/>
            <person name="Amann R."/>
            <person name="Jetten M.S.M."/>
            <person name="Mascher T."/>
            <person name="Medema M.H."/>
            <person name="Devos D.P."/>
            <person name="Kaster A.-K."/>
            <person name="Ovreas L."/>
            <person name="Rohde M."/>
            <person name="Galperin M.Y."/>
            <person name="Jogler C."/>
        </authorList>
    </citation>
    <scope>NUCLEOTIDE SEQUENCE [LARGE SCALE GENOMIC DNA]</scope>
    <source>
        <strain evidence="9 10">Mal64</strain>
    </source>
</reference>
<dbReference type="InterPro" id="IPR008902">
    <property type="entry name" value="Rhamnosid_concanavalin"/>
</dbReference>
<dbReference type="Proteomes" id="UP000315440">
    <property type="component" value="Unassembled WGS sequence"/>
</dbReference>
<evidence type="ECO:0000259" key="5">
    <source>
        <dbReference type="Pfam" id="PF05592"/>
    </source>
</evidence>
<evidence type="ECO:0000259" key="6">
    <source>
        <dbReference type="Pfam" id="PF08531"/>
    </source>
</evidence>
<proteinExistence type="predicted"/>
<dbReference type="PIRSF" id="PIRSF010631">
    <property type="entry name" value="A-rhamnsds"/>
    <property type="match status" value="1"/>
</dbReference>
<dbReference type="Pfam" id="PF17390">
    <property type="entry name" value="Bac_rhamnosid_C"/>
    <property type="match status" value="1"/>
</dbReference>
<feature type="domain" description="Alpha-L-rhamnosidase C-terminal" evidence="8">
    <location>
        <begin position="793"/>
        <end position="867"/>
    </location>
</feature>
<feature type="domain" description="Bacterial alpha-L-rhamnosidase N-terminal" evidence="6">
    <location>
        <begin position="164"/>
        <end position="327"/>
    </location>
</feature>